<dbReference type="VEuPathDB" id="FungiDB:H310_13929"/>
<keyword evidence="1" id="KW-1133">Transmembrane helix</keyword>
<keyword evidence="1" id="KW-0812">Transmembrane</keyword>
<feature type="transmembrane region" description="Helical" evidence="1">
    <location>
        <begin position="289"/>
        <end position="310"/>
    </location>
</feature>
<evidence type="ECO:0000313" key="2">
    <source>
        <dbReference type="EMBL" id="ETV91546.1"/>
    </source>
</evidence>
<feature type="transmembrane region" description="Helical" evidence="1">
    <location>
        <begin position="382"/>
        <end position="401"/>
    </location>
</feature>
<gene>
    <name evidence="2" type="ORF">H310_13929</name>
</gene>
<evidence type="ECO:0000256" key="1">
    <source>
        <dbReference type="SAM" id="Phobius"/>
    </source>
</evidence>
<dbReference type="GeneID" id="20090979"/>
<sequence>MTSVKVNRKSLALTFIFLVYLVLMPLKPYLSEVSPFHPVEYYRPSDLFQPLVEPHTNASALALYLEQLVGLTNSTTLTPHVAYQTHPRYMVDVACVMVGQPCSAPPNATSVLYAMPGAIFFPPQLKAAWILGGPCSNDSVVYAWELTTLNLPSSMLVLWIAVQPEQFSSHNASYSTLTAVNYAYVVDIRPTSWRLAKLLVRLLLCVLIARIAYTAYYIHVRHLVNQLKRLPLHGHALAVRYEIVVGEPTCLVLSHPIVCWLFVLDIAMSAEYVGLACLRVSQTSDVLHFALGMLYLSRTVWCAYTALTALNSIMSRFPRYMQWLPAPANTTLLALLSLVGGGGVVAVLSHNAPLIDSFTSIFSVVRACDATSQCTPSMDSSLAMSVYMVSCALLPFIVPVLRKMLGVVTGNTNLFAVRARVSSVASKMLSSRRMSSQRLGSGQALKSIEVFLTHP</sequence>
<keyword evidence="1" id="KW-0472">Membrane</keyword>
<proteinExistence type="predicted"/>
<feature type="transmembrane region" description="Helical" evidence="1">
    <location>
        <begin position="331"/>
        <end position="349"/>
    </location>
</feature>
<organism evidence="2">
    <name type="scientific">Aphanomyces invadans</name>
    <dbReference type="NCBI Taxonomy" id="157072"/>
    <lineage>
        <taxon>Eukaryota</taxon>
        <taxon>Sar</taxon>
        <taxon>Stramenopiles</taxon>
        <taxon>Oomycota</taxon>
        <taxon>Saprolegniomycetes</taxon>
        <taxon>Saprolegniales</taxon>
        <taxon>Verrucalvaceae</taxon>
        <taxon>Aphanomyces</taxon>
    </lineage>
</organism>
<protein>
    <submittedName>
        <fullName evidence="2">Uncharacterized protein</fullName>
    </submittedName>
</protein>
<dbReference type="EMBL" id="KI914009">
    <property type="protein sequence ID" value="ETV91546.1"/>
    <property type="molecule type" value="Genomic_DNA"/>
</dbReference>
<accession>A0A024TD82</accession>
<dbReference type="RefSeq" id="XP_008879814.1">
    <property type="nucleotide sequence ID" value="XM_008881592.1"/>
</dbReference>
<reference evidence="2" key="1">
    <citation type="submission" date="2013-12" db="EMBL/GenBank/DDBJ databases">
        <title>The Genome Sequence of Aphanomyces invadans NJM9701.</title>
        <authorList>
            <consortium name="The Broad Institute Genomics Platform"/>
            <person name="Russ C."/>
            <person name="Tyler B."/>
            <person name="van West P."/>
            <person name="Dieguez-Uribeondo J."/>
            <person name="Young S.K."/>
            <person name="Zeng Q."/>
            <person name="Gargeya S."/>
            <person name="Fitzgerald M."/>
            <person name="Abouelleil A."/>
            <person name="Alvarado L."/>
            <person name="Chapman S.B."/>
            <person name="Gainer-Dewar J."/>
            <person name="Goldberg J."/>
            <person name="Griggs A."/>
            <person name="Gujja S."/>
            <person name="Hansen M."/>
            <person name="Howarth C."/>
            <person name="Imamovic A."/>
            <person name="Ireland A."/>
            <person name="Larimer J."/>
            <person name="McCowan C."/>
            <person name="Murphy C."/>
            <person name="Pearson M."/>
            <person name="Poon T.W."/>
            <person name="Priest M."/>
            <person name="Roberts A."/>
            <person name="Saif S."/>
            <person name="Shea T."/>
            <person name="Sykes S."/>
            <person name="Wortman J."/>
            <person name="Nusbaum C."/>
            <person name="Birren B."/>
        </authorList>
    </citation>
    <scope>NUCLEOTIDE SEQUENCE [LARGE SCALE GENOMIC DNA]</scope>
    <source>
        <strain evidence="2">NJM9701</strain>
    </source>
</reference>
<dbReference type="AlphaFoldDB" id="A0A024TD82"/>
<name>A0A024TD82_9STRA</name>
<feature type="transmembrane region" description="Helical" evidence="1">
    <location>
        <begin position="198"/>
        <end position="218"/>
    </location>
</feature>